<evidence type="ECO:0000256" key="4">
    <source>
        <dbReference type="ARBA" id="ARBA00022475"/>
    </source>
</evidence>
<dbReference type="InterPro" id="IPR006260">
    <property type="entry name" value="TonB/TolA_C"/>
</dbReference>
<dbReference type="RefSeq" id="WP_191617853.1">
    <property type="nucleotide sequence ID" value="NZ_JACYFG010000036.1"/>
</dbReference>
<dbReference type="EMBL" id="JACYFG010000036">
    <property type="protein sequence ID" value="MBD5780759.1"/>
    <property type="molecule type" value="Genomic_DNA"/>
</dbReference>
<evidence type="ECO:0000256" key="11">
    <source>
        <dbReference type="SAM" id="Phobius"/>
    </source>
</evidence>
<dbReference type="Gene3D" id="3.30.1150.10">
    <property type="match status" value="1"/>
</dbReference>
<keyword evidence="4" id="KW-1003">Cell membrane</keyword>
<dbReference type="InterPro" id="IPR051045">
    <property type="entry name" value="TonB-dependent_transducer"/>
</dbReference>
<dbReference type="SUPFAM" id="SSF74653">
    <property type="entry name" value="TolA/TonB C-terminal domain"/>
    <property type="match status" value="1"/>
</dbReference>
<evidence type="ECO:0000256" key="3">
    <source>
        <dbReference type="ARBA" id="ARBA00022448"/>
    </source>
</evidence>
<evidence type="ECO:0000259" key="12">
    <source>
        <dbReference type="PROSITE" id="PS52015"/>
    </source>
</evidence>
<evidence type="ECO:0000256" key="5">
    <source>
        <dbReference type="ARBA" id="ARBA00022519"/>
    </source>
</evidence>
<evidence type="ECO:0000256" key="7">
    <source>
        <dbReference type="ARBA" id="ARBA00022927"/>
    </source>
</evidence>
<dbReference type="PRINTS" id="PR01374">
    <property type="entry name" value="TONBPROTEIN"/>
</dbReference>
<keyword evidence="3" id="KW-0813">Transport</keyword>
<gene>
    <name evidence="13" type="ORF">IEN85_14760</name>
</gene>
<feature type="domain" description="TonB C-terminal" evidence="12">
    <location>
        <begin position="129"/>
        <end position="217"/>
    </location>
</feature>
<keyword evidence="8 11" id="KW-1133">Transmembrane helix</keyword>
<dbReference type="GO" id="GO:0005886">
    <property type="term" value="C:plasma membrane"/>
    <property type="evidence" value="ECO:0007669"/>
    <property type="project" value="UniProtKB-SubCell"/>
</dbReference>
<evidence type="ECO:0000256" key="6">
    <source>
        <dbReference type="ARBA" id="ARBA00022692"/>
    </source>
</evidence>
<reference evidence="13" key="1">
    <citation type="submission" date="2020-09" db="EMBL/GenBank/DDBJ databases">
        <title>Pelagicoccus enzymogenes sp. nov. with an EPS production, isolated from marine sediment.</title>
        <authorList>
            <person name="Feng X."/>
        </authorList>
    </citation>
    <scope>NUCLEOTIDE SEQUENCE</scope>
    <source>
        <strain evidence="13">NFK12</strain>
    </source>
</reference>
<dbReference type="Proteomes" id="UP000622317">
    <property type="component" value="Unassembled WGS sequence"/>
</dbReference>
<feature type="compositionally biased region" description="Pro residues" evidence="10">
    <location>
        <begin position="56"/>
        <end position="68"/>
    </location>
</feature>
<keyword evidence="7" id="KW-0653">Protein transport</keyword>
<dbReference type="PANTHER" id="PTHR33446">
    <property type="entry name" value="PROTEIN TONB-RELATED"/>
    <property type="match status" value="1"/>
</dbReference>
<dbReference type="GO" id="GO:0031992">
    <property type="term" value="F:energy transducer activity"/>
    <property type="evidence" value="ECO:0007669"/>
    <property type="project" value="InterPro"/>
</dbReference>
<keyword evidence="9 11" id="KW-0472">Membrane</keyword>
<dbReference type="GO" id="GO:0015031">
    <property type="term" value="P:protein transport"/>
    <property type="evidence" value="ECO:0007669"/>
    <property type="project" value="UniProtKB-KW"/>
</dbReference>
<evidence type="ECO:0000256" key="8">
    <source>
        <dbReference type="ARBA" id="ARBA00022989"/>
    </source>
</evidence>
<feature type="compositionally biased region" description="Acidic residues" evidence="10">
    <location>
        <begin position="69"/>
        <end position="82"/>
    </location>
</feature>
<dbReference type="Pfam" id="PF03544">
    <property type="entry name" value="TonB_C"/>
    <property type="match status" value="1"/>
</dbReference>
<evidence type="ECO:0000256" key="10">
    <source>
        <dbReference type="SAM" id="MobiDB-lite"/>
    </source>
</evidence>
<feature type="transmembrane region" description="Helical" evidence="11">
    <location>
        <begin position="15"/>
        <end position="35"/>
    </location>
</feature>
<dbReference type="PROSITE" id="PS52015">
    <property type="entry name" value="TONB_CTD"/>
    <property type="match status" value="1"/>
</dbReference>
<evidence type="ECO:0000256" key="1">
    <source>
        <dbReference type="ARBA" id="ARBA00004383"/>
    </source>
</evidence>
<keyword evidence="6 11" id="KW-0812">Transmembrane</keyword>
<name>A0A927F9F4_9BACT</name>
<dbReference type="GO" id="GO:0015891">
    <property type="term" value="P:siderophore transport"/>
    <property type="evidence" value="ECO:0007669"/>
    <property type="project" value="InterPro"/>
</dbReference>
<accession>A0A927F9F4</accession>
<organism evidence="13 14">
    <name type="scientific">Pelagicoccus enzymogenes</name>
    <dbReference type="NCBI Taxonomy" id="2773457"/>
    <lineage>
        <taxon>Bacteria</taxon>
        <taxon>Pseudomonadati</taxon>
        <taxon>Verrucomicrobiota</taxon>
        <taxon>Opitutia</taxon>
        <taxon>Puniceicoccales</taxon>
        <taxon>Pelagicoccaceae</taxon>
        <taxon>Pelagicoccus</taxon>
    </lineage>
</organism>
<sequence>MSSNYTPSDQQGNTFFNGTLAVVFTVGVFAILPFLQFLDSMGKKATLVDTAETSVQPPPPPPEDQPPPPEEEKEVQEPEMEEPPPPMTLAQLEMALNPGSGDATGDFGFGDYDSGIDALAGMQIFSLADVDKKPSALVMSTPLYPYSMQQSKTKGRVIVEFVLDANGKVHRVRATKSTHREFEEPAIQCVQRSTWNPAAKDGKPVACKVRIPIDFSP</sequence>
<keyword evidence="5" id="KW-0997">Cell inner membrane</keyword>
<evidence type="ECO:0000313" key="13">
    <source>
        <dbReference type="EMBL" id="MBD5780759.1"/>
    </source>
</evidence>
<evidence type="ECO:0000313" key="14">
    <source>
        <dbReference type="Proteomes" id="UP000622317"/>
    </source>
</evidence>
<comment type="similarity">
    <text evidence="2">Belongs to the TonB family.</text>
</comment>
<dbReference type="InterPro" id="IPR003538">
    <property type="entry name" value="TonB"/>
</dbReference>
<comment type="caution">
    <text evidence="13">The sequence shown here is derived from an EMBL/GenBank/DDBJ whole genome shotgun (WGS) entry which is preliminary data.</text>
</comment>
<evidence type="ECO:0000256" key="9">
    <source>
        <dbReference type="ARBA" id="ARBA00023136"/>
    </source>
</evidence>
<evidence type="ECO:0000256" key="2">
    <source>
        <dbReference type="ARBA" id="ARBA00006555"/>
    </source>
</evidence>
<dbReference type="GO" id="GO:0030288">
    <property type="term" value="C:outer membrane-bounded periplasmic space"/>
    <property type="evidence" value="ECO:0007669"/>
    <property type="project" value="InterPro"/>
</dbReference>
<dbReference type="InterPro" id="IPR037682">
    <property type="entry name" value="TonB_C"/>
</dbReference>
<proteinExistence type="inferred from homology"/>
<comment type="subcellular location">
    <subcellularLocation>
        <location evidence="1">Cell inner membrane</location>
        <topology evidence="1">Single-pass membrane protein</topology>
        <orientation evidence="1">Periplasmic side</orientation>
    </subcellularLocation>
</comment>
<feature type="region of interest" description="Disordered" evidence="10">
    <location>
        <begin position="49"/>
        <end position="86"/>
    </location>
</feature>
<keyword evidence="14" id="KW-1185">Reference proteome</keyword>
<dbReference type="GO" id="GO:0055085">
    <property type="term" value="P:transmembrane transport"/>
    <property type="evidence" value="ECO:0007669"/>
    <property type="project" value="InterPro"/>
</dbReference>
<dbReference type="NCBIfam" id="TIGR01352">
    <property type="entry name" value="tonB_Cterm"/>
    <property type="match status" value="1"/>
</dbReference>
<dbReference type="AlphaFoldDB" id="A0A927F9F4"/>
<protein>
    <submittedName>
        <fullName evidence="13">Energy transducer TonB</fullName>
    </submittedName>
</protein>